<dbReference type="InterPro" id="IPR052534">
    <property type="entry name" value="Extracell_DNA_Util/SecSys_Comp"/>
</dbReference>
<keyword evidence="1" id="KW-0175">Coiled coil</keyword>
<dbReference type="STRING" id="45068.Llon_0644"/>
<proteinExistence type="predicted"/>
<evidence type="ECO:0000313" key="4">
    <source>
        <dbReference type="Proteomes" id="UP000054997"/>
    </source>
</evidence>
<keyword evidence="4" id="KW-1185">Reference proteome</keyword>
<dbReference type="PANTHER" id="PTHR40278:SF2">
    <property type="entry name" value="TYPE IV PILUS INNER MEMBRANE COMPONENT PILN"/>
    <property type="match status" value="1"/>
</dbReference>
<reference evidence="3 4" key="1">
    <citation type="submission" date="2015-11" db="EMBL/GenBank/DDBJ databases">
        <title>Genomic analysis of 38 Legionella species identifies large and diverse effector repertoires.</title>
        <authorList>
            <person name="Burstein D."/>
            <person name="Amaro F."/>
            <person name="Zusman T."/>
            <person name="Lifshitz Z."/>
            <person name="Cohen O."/>
            <person name="Gilbert J.A."/>
            <person name="Pupko T."/>
            <person name="Shuman H.A."/>
            <person name="Segal G."/>
        </authorList>
    </citation>
    <scope>NUCLEOTIDE SEQUENCE [LARGE SCALE GENOMIC DNA]</scope>
    <source>
        <strain evidence="3 4">ATCC 49505</strain>
    </source>
</reference>
<dbReference type="OrthoDB" id="5296173at2"/>
<dbReference type="RefSeq" id="WP_058528656.1">
    <property type="nucleotide sequence ID" value="NZ_CAAAHZ010000007.1"/>
</dbReference>
<organism evidence="3 4">
    <name type="scientific">Legionella londiniensis</name>
    <dbReference type="NCBI Taxonomy" id="45068"/>
    <lineage>
        <taxon>Bacteria</taxon>
        <taxon>Pseudomonadati</taxon>
        <taxon>Pseudomonadota</taxon>
        <taxon>Gammaproteobacteria</taxon>
        <taxon>Legionellales</taxon>
        <taxon>Legionellaceae</taxon>
        <taxon>Legionella</taxon>
    </lineage>
</organism>
<name>A0A0W0VQV7_9GAMM</name>
<dbReference type="PATRIC" id="fig|45068.5.peg.690"/>
<sequence length="183" mass="21713">MTEINLLPWRELRREREKKEFNLYLFLGLITAALIVFLINFYANQLIENQMHRNQLLENEIARLDKQIKEIEGIKALRQALIARMTIIQNLQATRSLTPRLFDELVKIIPNGVYLTKVERKEDTITLLGYAESNSNISQLMRNIERNQWIQNPDLTEIKKTKEAERQVENEFKLSFNLREVKT</sequence>
<dbReference type="EMBL" id="LNYK01000010">
    <property type="protein sequence ID" value="KTD22426.1"/>
    <property type="molecule type" value="Genomic_DNA"/>
</dbReference>
<keyword evidence="2" id="KW-0812">Transmembrane</keyword>
<accession>A0A0W0VQV7</accession>
<protein>
    <submittedName>
        <fullName evidence="3">Tfp pilus assembly protein PilN</fullName>
    </submittedName>
</protein>
<feature type="transmembrane region" description="Helical" evidence="2">
    <location>
        <begin position="21"/>
        <end position="43"/>
    </location>
</feature>
<comment type="caution">
    <text evidence="3">The sequence shown here is derived from an EMBL/GenBank/DDBJ whole genome shotgun (WGS) entry which is preliminary data.</text>
</comment>
<dbReference type="PANTHER" id="PTHR40278">
    <property type="entry name" value="DNA UTILIZATION PROTEIN HOFN"/>
    <property type="match status" value="1"/>
</dbReference>
<keyword evidence="2" id="KW-0472">Membrane</keyword>
<dbReference type="GO" id="GO:0043683">
    <property type="term" value="P:type IV pilus assembly"/>
    <property type="evidence" value="ECO:0007669"/>
    <property type="project" value="TreeGrafter"/>
</dbReference>
<keyword evidence="2" id="KW-1133">Transmembrane helix</keyword>
<evidence type="ECO:0000256" key="2">
    <source>
        <dbReference type="SAM" id="Phobius"/>
    </source>
</evidence>
<gene>
    <name evidence="3" type="primary">pilN</name>
    <name evidence="3" type="ORF">Llon_0644</name>
</gene>
<dbReference type="Pfam" id="PF05137">
    <property type="entry name" value="PilN"/>
    <property type="match status" value="1"/>
</dbReference>
<evidence type="ECO:0000256" key="1">
    <source>
        <dbReference type="SAM" id="Coils"/>
    </source>
</evidence>
<feature type="coiled-coil region" evidence="1">
    <location>
        <begin position="47"/>
        <end position="74"/>
    </location>
</feature>
<dbReference type="Proteomes" id="UP000054997">
    <property type="component" value="Unassembled WGS sequence"/>
</dbReference>
<dbReference type="InterPro" id="IPR007813">
    <property type="entry name" value="PilN"/>
</dbReference>
<dbReference type="GO" id="GO:0043107">
    <property type="term" value="P:type IV pilus-dependent motility"/>
    <property type="evidence" value="ECO:0007669"/>
    <property type="project" value="TreeGrafter"/>
</dbReference>
<dbReference type="AlphaFoldDB" id="A0A0W0VQV7"/>
<evidence type="ECO:0000313" key="3">
    <source>
        <dbReference type="EMBL" id="KTD22426.1"/>
    </source>
</evidence>